<gene>
    <name evidence="1" type="ORF">CAZ10_37260</name>
</gene>
<comment type="caution">
    <text evidence="1">The sequence shown here is derived from an EMBL/GenBank/DDBJ whole genome shotgun (WGS) entry which is preliminary data.</text>
</comment>
<accession>A0A1Y0GE74</accession>
<evidence type="ECO:0000313" key="2">
    <source>
        <dbReference type="Proteomes" id="UP000194857"/>
    </source>
</evidence>
<name>A0A1Y0GE74_PSEAI</name>
<proteinExistence type="predicted"/>
<dbReference type="AlphaFoldDB" id="A0A1Y0GE74"/>
<dbReference type="Proteomes" id="UP000194857">
    <property type="component" value="Unassembled WGS sequence"/>
</dbReference>
<dbReference type="EMBL" id="NFFZ01000049">
    <property type="protein sequence ID" value="OTI54563.1"/>
    <property type="molecule type" value="Genomic_DNA"/>
</dbReference>
<protein>
    <submittedName>
        <fullName evidence="1">Uncharacterized protein</fullName>
    </submittedName>
</protein>
<sequence length="118" mass="13240">MLLGPAGRLVTRSLTRLEGDVRARFSDLWVKNSCERLCLCIQKGQRMFEGVSPHFYQLSVTPPSGRCRALGTRGGKGWCVGCRCLCTLFRYQPPACLTHARERGSAQATSRTHKVRDR</sequence>
<evidence type="ECO:0000313" key="1">
    <source>
        <dbReference type="EMBL" id="OTI54563.1"/>
    </source>
</evidence>
<reference evidence="1 2" key="1">
    <citation type="submission" date="2017-05" db="EMBL/GenBank/DDBJ databases">
        <authorList>
            <person name="Song R."/>
            <person name="Chenine A.L."/>
            <person name="Ruprecht R.M."/>
        </authorList>
    </citation>
    <scope>NUCLEOTIDE SEQUENCE [LARGE SCALE GENOMIC DNA]</scope>
    <source>
        <strain evidence="1 2">S567_C10_BS</strain>
    </source>
</reference>
<organism evidence="1 2">
    <name type="scientific">Pseudomonas aeruginosa</name>
    <dbReference type="NCBI Taxonomy" id="287"/>
    <lineage>
        <taxon>Bacteria</taxon>
        <taxon>Pseudomonadati</taxon>
        <taxon>Pseudomonadota</taxon>
        <taxon>Gammaproteobacteria</taxon>
        <taxon>Pseudomonadales</taxon>
        <taxon>Pseudomonadaceae</taxon>
        <taxon>Pseudomonas</taxon>
    </lineage>
</organism>